<sequence>MDRNTKFFHAVVKSRQRKKRVESLKINKRCFHGKNWILQEVRKFFKSLYTEEEFMNANFEDSLVKKINSMDSQQLERLPEVEEIRMRSGTVNQLGSQVQMVSTSDSYEKCGM</sequence>
<protein>
    <submittedName>
        <fullName evidence="1">Uncharacterized protein</fullName>
    </submittedName>
</protein>
<evidence type="ECO:0000313" key="2">
    <source>
        <dbReference type="Proteomes" id="UP001341840"/>
    </source>
</evidence>
<keyword evidence="2" id="KW-1185">Reference proteome</keyword>
<proteinExistence type="predicted"/>
<comment type="caution">
    <text evidence="1">The sequence shown here is derived from an EMBL/GenBank/DDBJ whole genome shotgun (WGS) entry which is preliminary data.</text>
</comment>
<gene>
    <name evidence="1" type="ORF">PIB30_066387</name>
</gene>
<name>A0ABU6VKL8_9FABA</name>
<dbReference type="EMBL" id="JASCZI010151711">
    <property type="protein sequence ID" value="MED6174165.1"/>
    <property type="molecule type" value="Genomic_DNA"/>
</dbReference>
<organism evidence="1 2">
    <name type="scientific">Stylosanthes scabra</name>
    <dbReference type="NCBI Taxonomy" id="79078"/>
    <lineage>
        <taxon>Eukaryota</taxon>
        <taxon>Viridiplantae</taxon>
        <taxon>Streptophyta</taxon>
        <taxon>Embryophyta</taxon>
        <taxon>Tracheophyta</taxon>
        <taxon>Spermatophyta</taxon>
        <taxon>Magnoliopsida</taxon>
        <taxon>eudicotyledons</taxon>
        <taxon>Gunneridae</taxon>
        <taxon>Pentapetalae</taxon>
        <taxon>rosids</taxon>
        <taxon>fabids</taxon>
        <taxon>Fabales</taxon>
        <taxon>Fabaceae</taxon>
        <taxon>Papilionoideae</taxon>
        <taxon>50 kb inversion clade</taxon>
        <taxon>dalbergioids sensu lato</taxon>
        <taxon>Dalbergieae</taxon>
        <taxon>Pterocarpus clade</taxon>
        <taxon>Stylosanthes</taxon>
    </lineage>
</organism>
<dbReference type="Proteomes" id="UP001341840">
    <property type="component" value="Unassembled WGS sequence"/>
</dbReference>
<evidence type="ECO:0000313" key="1">
    <source>
        <dbReference type="EMBL" id="MED6174165.1"/>
    </source>
</evidence>
<reference evidence="1 2" key="1">
    <citation type="journal article" date="2023" name="Plants (Basel)">
        <title>Bridging the Gap: Combining Genomics and Transcriptomics Approaches to Understand Stylosanthes scabra, an Orphan Legume from the Brazilian Caatinga.</title>
        <authorList>
            <person name="Ferreira-Neto J.R.C."/>
            <person name="da Silva M.D."/>
            <person name="Binneck E."/>
            <person name="de Melo N.F."/>
            <person name="da Silva R.H."/>
            <person name="de Melo A.L.T.M."/>
            <person name="Pandolfi V."/>
            <person name="Bustamante F.O."/>
            <person name="Brasileiro-Vidal A.C."/>
            <person name="Benko-Iseppon A.M."/>
        </authorList>
    </citation>
    <scope>NUCLEOTIDE SEQUENCE [LARGE SCALE GENOMIC DNA]</scope>
    <source>
        <tissue evidence="1">Leaves</tissue>
    </source>
</reference>
<accession>A0ABU6VKL8</accession>